<name>A0A8S0W2K8_CYCAE</name>
<sequence>MYSALDIDLRPGHGFGIFEIGSSLWTLLDTLRRHPNAYPQIDIKYDPDASSITPVIVHIRPHLDLLFSGRHQRLSTICIRKLRDPNPSVTVQYKDTVLSSQTEVLRRVTVSKVFGPTYPIRGSDELRYPGIWFSFDEDGLETHPAGDRLQEVKRIIIFQIGPEGSNTEPSTARDALEEVSECLVMTGELAKAVVKVHEGVTLHFHPLATTAPLHIRLGETTAQDLTLDLGPPLRVHYKDDERMKIHSAVEKNDETGYFYNYFQHGIDFLISESTHTVRKVILHTNVPGSPLFQRYKRCAWEIEGRPEDDEDDTPPRKRFFDRFETISHFLNPRPPPSPRRMVLDRTDEEEHLNLPNSETQLHGFDGIILEVFNSSQVVSVTLF</sequence>
<dbReference type="Pfam" id="PF03676">
    <property type="entry name" value="PHAF1"/>
    <property type="match status" value="1"/>
</dbReference>
<comment type="similarity">
    <text evidence="1">Belongs to the PHAF1 family.</text>
</comment>
<proteinExistence type="inferred from homology"/>
<dbReference type="GO" id="GO:0043001">
    <property type="term" value="P:Golgi to plasma membrane protein transport"/>
    <property type="evidence" value="ECO:0007669"/>
    <property type="project" value="TreeGrafter"/>
</dbReference>
<dbReference type="AlphaFoldDB" id="A0A8S0W2K8"/>
<dbReference type="Proteomes" id="UP000467700">
    <property type="component" value="Unassembled WGS sequence"/>
</dbReference>
<keyword evidence="3" id="KW-1185">Reference proteome</keyword>
<dbReference type="PANTHER" id="PTHR13465">
    <property type="entry name" value="UPF0183 PROTEIN"/>
    <property type="match status" value="1"/>
</dbReference>
<dbReference type="InterPro" id="IPR005373">
    <property type="entry name" value="PHAF1"/>
</dbReference>
<organism evidence="2 3">
    <name type="scientific">Cyclocybe aegerita</name>
    <name type="common">Black poplar mushroom</name>
    <name type="synonym">Agrocybe aegerita</name>
    <dbReference type="NCBI Taxonomy" id="1973307"/>
    <lineage>
        <taxon>Eukaryota</taxon>
        <taxon>Fungi</taxon>
        <taxon>Dikarya</taxon>
        <taxon>Basidiomycota</taxon>
        <taxon>Agaricomycotina</taxon>
        <taxon>Agaricomycetes</taxon>
        <taxon>Agaricomycetidae</taxon>
        <taxon>Agaricales</taxon>
        <taxon>Agaricineae</taxon>
        <taxon>Bolbitiaceae</taxon>
        <taxon>Cyclocybe</taxon>
    </lineage>
</organism>
<dbReference type="EMBL" id="CACVBS010000028">
    <property type="protein sequence ID" value="CAA7259854.1"/>
    <property type="molecule type" value="Genomic_DNA"/>
</dbReference>
<dbReference type="GO" id="GO:0005802">
    <property type="term" value="C:trans-Golgi network"/>
    <property type="evidence" value="ECO:0007669"/>
    <property type="project" value="TreeGrafter"/>
</dbReference>
<reference evidence="2 3" key="1">
    <citation type="submission" date="2020-01" db="EMBL/GenBank/DDBJ databases">
        <authorList>
            <person name="Gupta K D."/>
        </authorList>
    </citation>
    <scope>NUCLEOTIDE SEQUENCE [LARGE SCALE GENOMIC DNA]</scope>
</reference>
<dbReference type="OrthoDB" id="411211at2759"/>
<comment type="caution">
    <text evidence="2">The sequence shown here is derived from an EMBL/GenBank/DDBJ whole genome shotgun (WGS) entry which is preliminary data.</text>
</comment>
<accession>A0A8S0W2K8</accession>
<evidence type="ECO:0000313" key="2">
    <source>
        <dbReference type="EMBL" id="CAA7259854.1"/>
    </source>
</evidence>
<gene>
    <name evidence="2" type="ORF">AAE3_LOCUS2218</name>
</gene>
<dbReference type="InterPro" id="IPR039156">
    <property type="entry name" value="PHAF1/BROMI"/>
</dbReference>
<dbReference type="PANTHER" id="PTHR13465:SF2">
    <property type="entry name" value="PHAGOSOME ASSEMBLY FACTOR 1"/>
    <property type="match status" value="1"/>
</dbReference>
<protein>
    <submittedName>
        <fullName evidence="2">Uncharacterized protein</fullName>
    </submittedName>
</protein>
<evidence type="ECO:0000256" key="1">
    <source>
        <dbReference type="ARBA" id="ARBA00024339"/>
    </source>
</evidence>
<evidence type="ECO:0000313" key="3">
    <source>
        <dbReference type="Proteomes" id="UP000467700"/>
    </source>
</evidence>